<protein>
    <submittedName>
        <fullName evidence="2">2EXR domain-containing protein</fullName>
    </submittedName>
</protein>
<feature type="domain" description="2EXR" evidence="1">
    <location>
        <begin position="10"/>
        <end position="84"/>
    </location>
</feature>
<proteinExistence type="predicted"/>
<dbReference type="PANTHER" id="PTHR42085">
    <property type="entry name" value="F-BOX DOMAIN-CONTAINING PROTEIN"/>
    <property type="match status" value="1"/>
</dbReference>
<keyword evidence="3" id="KW-1185">Reference proteome</keyword>
<dbReference type="EMBL" id="CP099425">
    <property type="protein sequence ID" value="USW56460.1"/>
    <property type="molecule type" value="Genomic_DNA"/>
</dbReference>
<accession>A0A9Q9EMW3</accession>
<dbReference type="Pfam" id="PF20150">
    <property type="entry name" value="2EXR"/>
    <property type="match status" value="1"/>
</dbReference>
<sequence length="131" mass="15185">MQYPQASLPGLPTELRLMILQYALEDTRIDVRRYRKKHENNNKLYNKLKSTIAPTSQTKRSPWSILQINSRIRNEAHQLFFSSSAFHFHDALSSPDFSNFLSTIGASAISHIRTPYFHTRGRCTMFGIEPE</sequence>
<dbReference type="InterPro" id="IPR038883">
    <property type="entry name" value="AN11006-like"/>
</dbReference>
<evidence type="ECO:0000313" key="2">
    <source>
        <dbReference type="EMBL" id="USW56460.1"/>
    </source>
</evidence>
<dbReference type="InterPro" id="IPR045518">
    <property type="entry name" value="2EXR"/>
</dbReference>
<dbReference type="Proteomes" id="UP001056384">
    <property type="component" value="Chromosome 8"/>
</dbReference>
<dbReference type="PANTHER" id="PTHR42085:SF2">
    <property type="entry name" value="F-BOX DOMAIN-CONTAINING PROTEIN"/>
    <property type="match status" value="1"/>
</dbReference>
<gene>
    <name evidence="2" type="ORF">Slin15195_G097790</name>
</gene>
<organism evidence="2 3">
    <name type="scientific">Septoria linicola</name>
    <dbReference type="NCBI Taxonomy" id="215465"/>
    <lineage>
        <taxon>Eukaryota</taxon>
        <taxon>Fungi</taxon>
        <taxon>Dikarya</taxon>
        <taxon>Ascomycota</taxon>
        <taxon>Pezizomycotina</taxon>
        <taxon>Dothideomycetes</taxon>
        <taxon>Dothideomycetidae</taxon>
        <taxon>Mycosphaerellales</taxon>
        <taxon>Mycosphaerellaceae</taxon>
        <taxon>Septoria</taxon>
    </lineage>
</organism>
<dbReference type="AlphaFoldDB" id="A0A9Q9EMW3"/>
<reference evidence="2" key="1">
    <citation type="submission" date="2022-06" db="EMBL/GenBank/DDBJ databases">
        <title>Complete genome sequences of two strains of the flax pathogen Septoria linicola.</title>
        <authorList>
            <person name="Lapalu N."/>
            <person name="Simon A."/>
            <person name="Demenou B."/>
            <person name="Paumier D."/>
            <person name="Guillot M.-P."/>
            <person name="Gout L."/>
            <person name="Valade R."/>
        </authorList>
    </citation>
    <scope>NUCLEOTIDE SEQUENCE</scope>
    <source>
        <strain evidence="2">SE15195</strain>
    </source>
</reference>
<name>A0A9Q9EMW3_9PEZI</name>
<evidence type="ECO:0000259" key="1">
    <source>
        <dbReference type="Pfam" id="PF20150"/>
    </source>
</evidence>
<evidence type="ECO:0000313" key="3">
    <source>
        <dbReference type="Proteomes" id="UP001056384"/>
    </source>
</evidence>